<evidence type="ECO:0000313" key="2">
    <source>
        <dbReference type="EMBL" id="MCR2745383.1"/>
    </source>
</evidence>
<dbReference type="PANTHER" id="PTHR36930">
    <property type="entry name" value="METAL-SULFUR CLUSTER BIOSYNTHESIS PROTEINS YUAD-RELATED"/>
    <property type="match status" value="1"/>
</dbReference>
<evidence type="ECO:0000313" key="3">
    <source>
        <dbReference type="Proteomes" id="UP001165267"/>
    </source>
</evidence>
<dbReference type="Proteomes" id="UP001165267">
    <property type="component" value="Unassembled WGS sequence"/>
</dbReference>
<protein>
    <submittedName>
        <fullName evidence="2">MOSC domain-containing protein</fullName>
    </submittedName>
</protein>
<organism evidence="2 3">
    <name type="scientific">Limnobacter parvus</name>
    <dbReference type="NCBI Taxonomy" id="2939690"/>
    <lineage>
        <taxon>Bacteria</taxon>
        <taxon>Pseudomonadati</taxon>
        <taxon>Pseudomonadota</taxon>
        <taxon>Betaproteobacteria</taxon>
        <taxon>Burkholderiales</taxon>
        <taxon>Burkholderiaceae</taxon>
        <taxon>Limnobacter</taxon>
    </lineage>
</organism>
<evidence type="ECO:0000259" key="1">
    <source>
        <dbReference type="PROSITE" id="PS51340"/>
    </source>
</evidence>
<dbReference type="Gene3D" id="2.40.33.20">
    <property type="entry name" value="PK beta-barrel domain-like"/>
    <property type="match status" value="1"/>
</dbReference>
<name>A0ABT1XFK7_9BURK</name>
<dbReference type="PANTHER" id="PTHR36930:SF1">
    <property type="entry name" value="MOSC DOMAIN-CONTAINING PROTEIN"/>
    <property type="match status" value="1"/>
</dbReference>
<dbReference type="RefSeq" id="WP_257510625.1">
    <property type="nucleotide sequence ID" value="NZ_JANKHG010000001.1"/>
</dbReference>
<comment type="caution">
    <text evidence="2">The sequence shown here is derived from an EMBL/GenBank/DDBJ whole genome shotgun (WGS) entry which is preliminary data.</text>
</comment>
<dbReference type="InterPro" id="IPR011037">
    <property type="entry name" value="Pyrv_Knase-like_insert_dom_sf"/>
</dbReference>
<dbReference type="InterPro" id="IPR052716">
    <property type="entry name" value="MOSC_domain"/>
</dbReference>
<sequence>MSSLQLRDLIQHFPNAGRLEAIVLRPDRRVQAVHAEQATLQPGFGLVGDRRAQKERIGSSNRKRELSLIQHEHLPLVASLCGKASIDAADLRRNLVVSGINLLAMRSPFKNQVLEYQIGDEAVVQITGLCEPCSRMEEVLGEGGYNAMRGHGGVIAMVVHRGVIRVGDTVRLKSVVEVD</sequence>
<dbReference type="InterPro" id="IPR005302">
    <property type="entry name" value="MoCF_Sase_C"/>
</dbReference>
<feature type="domain" description="MOSC" evidence="1">
    <location>
        <begin position="28"/>
        <end position="173"/>
    </location>
</feature>
<dbReference type="EMBL" id="JANKHG010000001">
    <property type="protein sequence ID" value="MCR2745383.1"/>
    <property type="molecule type" value="Genomic_DNA"/>
</dbReference>
<gene>
    <name evidence="2" type="ORF">NSP04_01830</name>
</gene>
<dbReference type="SUPFAM" id="SSF50800">
    <property type="entry name" value="PK beta-barrel domain-like"/>
    <property type="match status" value="1"/>
</dbReference>
<dbReference type="PROSITE" id="PS51340">
    <property type="entry name" value="MOSC"/>
    <property type="match status" value="1"/>
</dbReference>
<accession>A0ABT1XFK7</accession>
<proteinExistence type="predicted"/>
<keyword evidence="3" id="KW-1185">Reference proteome</keyword>
<reference evidence="2" key="1">
    <citation type="submission" date="2022-07" db="EMBL/GenBank/DDBJ databases">
        <authorList>
            <person name="Xamxidin M."/>
        </authorList>
    </citation>
    <scope>NUCLEOTIDE SEQUENCE</scope>
    <source>
        <strain evidence="2">YS8-69</strain>
    </source>
</reference>
<dbReference type="Pfam" id="PF03473">
    <property type="entry name" value="MOSC"/>
    <property type="match status" value="1"/>
</dbReference>